<accession>A0AAP0LNK1</accession>
<evidence type="ECO:0000256" key="1">
    <source>
        <dbReference type="SAM" id="MobiDB-lite"/>
    </source>
</evidence>
<keyword evidence="4" id="KW-1185">Reference proteome</keyword>
<dbReference type="GO" id="GO:0090307">
    <property type="term" value="P:mitotic spindle assembly"/>
    <property type="evidence" value="ECO:0007669"/>
    <property type="project" value="TreeGrafter"/>
</dbReference>
<dbReference type="InterPro" id="IPR009675">
    <property type="entry name" value="TPX2_fam"/>
</dbReference>
<feature type="region of interest" description="Disordered" evidence="1">
    <location>
        <begin position="366"/>
        <end position="386"/>
    </location>
</feature>
<dbReference type="PANTHER" id="PTHR14326:SF55">
    <property type="entry name" value="CELL CYCLE REGULATED MICROTUBULE ASSOCIATED PROTEIN"/>
    <property type="match status" value="1"/>
</dbReference>
<dbReference type="GO" id="GO:0060236">
    <property type="term" value="P:regulation of mitotic spindle organization"/>
    <property type="evidence" value="ECO:0007669"/>
    <property type="project" value="InterPro"/>
</dbReference>
<name>A0AAP0LNK1_9ROSI</name>
<comment type="caution">
    <text evidence="3">The sequence shown here is derived from an EMBL/GenBank/DDBJ whole genome shotgun (WGS) entry which is preliminary data.</text>
</comment>
<evidence type="ECO:0000313" key="4">
    <source>
        <dbReference type="Proteomes" id="UP001428341"/>
    </source>
</evidence>
<feature type="domain" description="TPX2 central" evidence="2">
    <location>
        <begin position="339"/>
        <end position="431"/>
    </location>
</feature>
<evidence type="ECO:0000259" key="2">
    <source>
        <dbReference type="Pfam" id="PF12214"/>
    </source>
</evidence>
<dbReference type="GO" id="GO:0008017">
    <property type="term" value="F:microtubule binding"/>
    <property type="evidence" value="ECO:0007669"/>
    <property type="project" value="TreeGrafter"/>
</dbReference>
<dbReference type="AlphaFoldDB" id="A0AAP0LNK1"/>
<evidence type="ECO:0000313" key="3">
    <source>
        <dbReference type="EMBL" id="KAK9181658.1"/>
    </source>
</evidence>
<reference evidence="3 4" key="1">
    <citation type="submission" date="2024-05" db="EMBL/GenBank/DDBJ databases">
        <title>Haplotype-resolved chromosome-level genome assembly of Huyou (Citrus changshanensis).</title>
        <authorList>
            <person name="Miao C."/>
            <person name="Chen W."/>
            <person name="Wu Y."/>
            <person name="Wang L."/>
            <person name="Zhao S."/>
            <person name="Grierson D."/>
            <person name="Xu C."/>
            <person name="Chen K."/>
        </authorList>
    </citation>
    <scope>NUCLEOTIDE SEQUENCE [LARGE SCALE GENOMIC DNA]</scope>
    <source>
        <strain evidence="3">01-14</strain>
        <tissue evidence="3">Leaf</tissue>
    </source>
</reference>
<dbReference type="InterPro" id="IPR027330">
    <property type="entry name" value="TPX2_central_dom"/>
</dbReference>
<sequence length="572" mass="64738">MDEEMEELVLTAEPIVAEEFEVDFDYEFDAPQYHDFTLPETPAKARENELWFDSAASYPPSPFILKFNWRYDFPADTASVSCDSRGGSMSSIGNVSYFETDSEAFDIYQINRGPEFCGDMDQDVSKSKTKSFAKSSMQRSSTLMKPTASYLAKYNQLQEFHFNHFLRSQKIVKSDKSSLNSSTIENLATKRQKLEAGFLPKVSHLKHQTHFLHKVPVKVGLLEINSVSCRSKVTIPREPNLETAHRAKKHRAKAKVDAESDEHAKSNACNFKARPLNRKILEAPLPHPPKKSTPQPTEFQVILNMFESSCSSCDMSIFLDGFSEISLLHILGLTQIAFTAVQEFQLRTSERARQHACNNVATMHNHNAISQNETKDSRRPNSVDALKEEKCEGVKKIKANPLNKKISSGKGDPGVFRNIRQDTAASMDNNFPMNKGSLNEPPIDLFRKLSLASEVHNNLKSQSKMPLVSKESKENAPQSFLLEHEMKVFKEKSQKFGRNQYQCGSESSESRITEGGSRFNFNREIVFVVQVKRKVLIQFLPSCSLLKDFILCLMVPVSAICFYNSHTCHVSM</sequence>
<gene>
    <name evidence="3" type="ORF">WN944_024797</name>
</gene>
<protein>
    <recommendedName>
        <fullName evidence="2">TPX2 central domain-containing protein</fullName>
    </recommendedName>
</protein>
<feature type="domain" description="TPX2 central" evidence="2">
    <location>
        <begin position="232"/>
        <end position="300"/>
    </location>
</feature>
<proteinExistence type="predicted"/>
<dbReference type="GO" id="GO:0005819">
    <property type="term" value="C:spindle"/>
    <property type="evidence" value="ECO:0007669"/>
    <property type="project" value="InterPro"/>
</dbReference>
<organism evidence="3 4">
    <name type="scientific">Citrus x changshan-huyou</name>
    <dbReference type="NCBI Taxonomy" id="2935761"/>
    <lineage>
        <taxon>Eukaryota</taxon>
        <taxon>Viridiplantae</taxon>
        <taxon>Streptophyta</taxon>
        <taxon>Embryophyta</taxon>
        <taxon>Tracheophyta</taxon>
        <taxon>Spermatophyta</taxon>
        <taxon>Magnoliopsida</taxon>
        <taxon>eudicotyledons</taxon>
        <taxon>Gunneridae</taxon>
        <taxon>Pentapetalae</taxon>
        <taxon>rosids</taxon>
        <taxon>malvids</taxon>
        <taxon>Sapindales</taxon>
        <taxon>Rutaceae</taxon>
        <taxon>Aurantioideae</taxon>
        <taxon>Citrus</taxon>
    </lineage>
</organism>
<dbReference type="GO" id="GO:0005880">
    <property type="term" value="C:nuclear microtubule"/>
    <property type="evidence" value="ECO:0007669"/>
    <property type="project" value="TreeGrafter"/>
</dbReference>
<dbReference type="PANTHER" id="PTHR14326">
    <property type="entry name" value="TARGETING PROTEIN FOR XKLP2"/>
    <property type="match status" value="1"/>
</dbReference>
<dbReference type="EMBL" id="JBCGBO010000024">
    <property type="protein sequence ID" value="KAK9181658.1"/>
    <property type="molecule type" value="Genomic_DNA"/>
</dbReference>
<feature type="compositionally biased region" description="Basic and acidic residues" evidence="1">
    <location>
        <begin position="373"/>
        <end position="386"/>
    </location>
</feature>
<dbReference type="Proteomes" id="UP001428341">
    <property type="component" value="Unassembled WGS sequence"/>
</dbReference>
<dbReference type="Pfam" id="PF12214">
    <property type="entry name" value="TPX2_importin"/>
    <property type="match status" value="2"/>
</dbReference>
<dbReference type="GO" id="GO:0030295">
    <property type="term" value="F:protein kinase activator activity"/>
    <property type="evidence" value="ECO:0007669"/>
    <property type="project" value="TreeGrafter"/>
</dbReference>